<dbReference type="EMBL" id="JADKGK010000024">
    <property type="protein sequence ID" value="MBL0005227.1"/>
    <property type="molecule type" value="Genomic_DNA"/>
</dbReference>
<proteinExistence type="predicted"/>
<dbReference type="PROSITE" id="PS51704">
    <property type="entry name" value="GP_PDE"/>
    <property type="match status" value="1"/>
</dbReference>
<dbReference type="Proteomes" id="UP000718281">
    <property type="component" value="Unassembled WGS sequence"/>
</dbReference>
<dbReference type="PANTHER" id="PTHR43805:SF1">
    <property type="entry name" value="GP-PDE DOMAIN-CONTAINING PROTEIN"/>
    <property type="match status" value="1"/>
</dbReference>
<dbReference type="Proteomes" id="UP000726105">
    <property type="component" value="Unassembled WGS sequence"/>
</dbReference>
<dbReference type="GO" id="GO:0008081">
    <property type="term" value="F:phosphoric diester hydrolase activity"/>
    <property type="evidence" value="ECO:0007669"/>
    <property type="project" value="InterPro"/>
</dbReference>
<protein>
    <submittedName>
        <fullName evidence="3">Glycerophosphodiester phosphodiesterase</fullName>
    </submittedName>
</protein>
<accession>A0A935ISD6</accession>
<dbReference type="Pfam" id="PF03009">
    <property type="entry name" value="GDPD"/>
    <property type="match status" value="1"/>
</dbReference>
<evidence type="ECO:0000259" key="1">
    <source>
        <dbReference type="PROSITE" id="PS51704"/>
    </source>
</evidence>
<comment type="caution">
    <text evidence="3">The sequence shown here is derived from an EMBL/GenBank/DDBJ whole genome shotgun (WGS) entry which is preliminary data.</text>
</comment>
<dbReference type="PANTHER" id="PTHR43805">
    <property type="entry name" value="GLYCEROPHOSPHORYL DIESTER PHOSPHODIESTERASE"/>
    <property type="match status" value="1"/>
</dbReference>
<dbReference type="EMBL" id="JADIXZ010000004">
    <property type="protein sequence ID" value="MBK6300925.1"/>
    <property type="molecule type" value="Genomic_DNA"/>
</dbReference>
<dbReference type="GO" id="GO:0006629">
    <property type="term" value="P:lipid metabolic process"/>
    <property type="evidence" value="ECO:0007669"/>
    <property type="project" value="InterPro"/>
</dbReference>
<dbReference type="Gene3D" id="3.20.20.190">
    <property type="entry name" value="Phosphatidylinositol (PI) phosphodiesterase"/>
    <property type="match status" value="1"/>
</dbReference>
<dbReference type="CDD" id="cd08561">
    <property type="entry name" value="GDPD_cytoplasmic_ScUgpQ2_like"/>
    <property type="match status" value="1"/>
</dbReference>
<reference evidence="5 6" key="1">
    <citation type="submission" date="2020-10" db="EMBL/GenBank/DDBJ databases">
        <title>Connecting structure to function with the recovery of over 1000 high-quality activated sludge metagenome-assembled genomes encoding full-length rRNA genes using long-read sequencing.</title>
        <authorList>
            <person name="Singleton C.M."/>
            <person name="Petriglieri F."/>
            <person name="Kristensen J.M."/>
            <person name="Kirkegaard R.H."/>
            <person name="Michaelsen T.Y."/>
            <person name="Andersen M.H."/>
            <person name="Karst S.M."/>
            <person name="Dueholm M.S."/>
            <person name="Nielsen P.H."/>
            <person name="Albertsen M."/>
        </authorList>
    </citation>
    <scope>NUCLEOTIDE SEQUENCE [LARGE SCALE GENOMIC DNA]</scope>
    <source>
        <strain evidence="2">AalE_18-Q3-R2-46_BAT3C.188</strain>
        <strain evidence="3">Ega_18-Q3-R5-49_MAXAC.001</strain>
        <strain evidence="4">Ribe_18-Q3-R11-54_MAXAC.001</strain>
    </source>
</reference>
<evidence type="ECO:0000313" key="4">
    <source>
        <dbReference type="EMBL" id="MBL0005227.1"/>
    </source>
</evidence>
<dbReference type="InterPro" id="IPR030395">
    <property type="entry name" value="GP_PDE_dom"/>
</dbReference>
<evidence type="ECO:0000313" key="5">
    <source>
        <dbReference type="Proteomes" id="UP000718281"/>
    </source>
</evidence>
<feature type="domain" description="GP-PDE" evidence="1">
    <location>
        <begin position="13"/>
        <end position="254"/>
    </location>
</feature>
<sequence length="262" mass="28209">MSAADYPYFAPPPFGLAHRGGASHPANVGIENTLAAFATAVDLGYRFLETDVHATADGRLVAFHDEHLDRVTDRAGAIAELPWSEVAAARIAGSQPIPSLDDLLDAFPEARINIDIKAPGAVVPLWETIRRHAAYDRVCVGSFGERRLHAFRRLAGARVATAAGQLGTAALRYAPGRLSTLAHSPGQVLQIPTTHEVRGRTFPLVTPGLIAAAHRFGLQVHVWTIDDPDEMVRLFDLGVDAIVSDRIDVLRDVLAARGAWPT</sequence>
<dbReference type="Proteomes" id="UP000886632">
    <property type="component" value="Unassembled WGS sequence"/>
</dbReference>
<gene>
    <name evidence="2" type="ORF">IPF40_07690</name>
    <name evidence="3" type="ORF">IPI13_00340</name>
    <name evidence="4" type="ORF">IPP00_15045</name>
</gene>
<dbReference type="InterPro" id="IPR017946">
    <property type="entry name" value="PLC-like_Pdiesterase_TIM-brl"/>
</dbReference>
<dbReference type="EMBL" id="JADJIB010000001">
    <property type="protein sequence ID" value="MBK7271672.1"/>
    <property type="molecule type" value="Genomic_DNA"/>
</dbReference>
<dbReference type="SUPFAM" id="SSF51695">
    <property type="entry name" value="PLC-like phosphodiesterases"/>
    <property type="match status" value="1"/>
</dbReference>
<name>A0A935ISD6_9MICO</name>
<evidence type="ECO:0000313" key="6">
    <source>
        <dbReference type="Proteomes" id="UP000726105"/>
    </source>
</evidence>
<evidence type="ECO:0000313" key="3">
    <source>
        <dbReference type="EMBL" id="MBK7271672.1"/>
    </source>
</evidence>
<dbReference type="AlphaFoldDB" id="A0A935ISD6"/>
<evidence type="ECO:0000313" key="2">
    <source>
        <dbReference type="EMBL" id="MBK6300925.1"/>
    </source>
</evidence>
<organism evidence="3 6">
    <name type="scientific">Candidatus Phosphoribacter hodrii</name>
    <dbReference type="NCBI Taxonomy" id="2953743"/>
    <lineage>
        <taxon>Bacteria</taxon>
        <taxon>Bacillati</taxon>
        <taxon>Actinomycetota</taxon>
        <taxon>Actinomycetes</taxon>
        <taxon>Micrococcales</taxon>
        <taxon>Dermatophilaceae</taxon>
        <taxon>Candidatus Phosphoribacter</taxon>
    </lineage>
</organism>